<dbReference type="AlphaFoldDB" id="A0A6N9Q4U2"/>
<keyword evidence="2" id="KW-0808">Transferase</keyword>
<evidence type="ECO:0000313" key="3">
    <source>
        <dbReference type="Proteomes" id="UP000448943"/>
    </source>
</evidence>
<dbReference type="GO" id="GO:0032259">
    <property type="term" value="P:methylation"/>
    <property type="evidence" value="ECO:0007669"/>
    <property type="project" value="UniProtKB-KW"/>
</dbReference>
<dbReference type="Gene3D" id="1.10.8.900">
    <property type="match status" value="1"/>
</dbReference>
<name>A0A6N9Q4U2_9BACL</name>
<reference evidence="2 3" key="1">
    <citation type="submission" date="2019-01" db="EMBL/GenBank/DDBJ databases">
        <title>Chengkuizengella sp. nov., isolated from deep-sea sediment of East Pacific Ocean.</title>
        <authorList>
            <person name="Yang J."/>
            <person name="Lai Q."/>
            <person name="Shao Z."/>
        </authorList>
    </citation>
    <scope>NUCLEOTIDE SEQUENCE [LARGE SCALE GENOMIC DNA]</scope>
    <source>
        <strain evidence="2 3">YPA3-1-1</strain>
    </source>
</reference>
<evidence type="ECO:0000313" key="2">
    <source>
        <dbReference type="EMBL" id="NBI29837.1"/>
    </source>
</evidence>
<dbReference type="InterPro" id="IPR013216">
    <property type="entry name" value="Methyltransf_11"/>
</dbReference>
<dbReference type="InterPro" id="IPR029063">
    <property type="entry name" value="SAM-dependent_MTases_sf"/>
</dbReference>
<comment type="caution">
    <text evidence="2">The sequence shown here is derived from an EMBL/GenBank/DDBJ whole genome shotgun (WGS) entry which is preliminary data.</text>
</comment>
<gene>
    <name evidence="2" type="ORF">ERL59_12800</name>
</gene>
<protein>
    <submittedName>
        <fullName evidence="2">Class I SAM-dependent methyltransferase</fullName>
    </submittedName>
</protein>
<dbReference type="GO" id="GO:0008757">
    <property type="term" value="F:S-adenosylmethionine-dependent methyltransferase activity"/>
    <property type="evidence" value="ECO:0007669"/>
    <property type="project" value="InterPro"/>
</dbReference>
<dbReference type="PANTHER" id="PTHR43861">
    <property type="entry name" value="TRANS-ACONITATE 2-METHYLTRANSFERASE-RELATED"/>
    <property type="match status" value="1"/>
</dbReference>
<keyword evidence="2" id="KW-0489">Methyltransferase</keyword>
<dbReference type="Proteomes" id="UP000448943">
    <property type="component" value="Unassembled WGS sequence"/>
</dbReference>
<dbReference type="Pfam" id="PF08241">
    <property type="entry name" value="Methyltransf_11"/>
    <property type="match status" value="1"/>
</dbReference>
<organism evidence="2 3">
    <name type="scientific">Chengkuizengella marina</name>
    <dbReference type="NCBI Taxonomy" id="2507566"/>
    <lineage>
        <taxon>Bacteria</taxon>
        <taxon>Bacillati</taxon>
        <taxon>Bacillota</taxon>
        <taxon>Bacilli</taxon>
        <taxon>Bacillales</taxon>
        <taxon>Paenibacillaceae</taxon>
        <taxon>Chengkuizengella</taxon>
    </lineage>
</organism>
<dbReference type="SUPFAM" id="SSF53335">
    <property type="entry name" value="S-adenosyl-L-methionine-dependent methyltransferases"/>
    <property type="match status" value="1"/>
</dbReference>
<dbReference type="CDD" id="cd02440">
    <property type="entry name" value="AdoMet_MTases"/>
    <property type="match status" value="1"/>
</dbReference>
<keyword evidence="3" id="KW-1185">Reference proteome</keyword>
<dbReference type="EMBL" id="SIJB01000028">
    <property type="protein sequence ID" value="NBI29837.1"/>
    <property type="molecule type" value="Genomic_DNA"/>
</dbReference>
<evidence type="ECO:0000259" key="1">
    <source>
        <dbReference type="Pfam" id="PF08241"/>
    </source>
</evidence>
<feature type="domain" description="Methyltransferase type 11" evidence="1">
    <location>
        <begin position="47"/>
        <end position="142"/>
    </location>
</feature>
<dbReference type="Gene3D" id="3.40.50.150">
    <property type="entry name" value="Vaccinia Virus protein VP39"/>
    <property type="match status" value="1"/>
</dbReference>
<proteinExistence type="predicted"/>
<sequence length="281" mass="33093">MYNLSSYFDHVANKYDETRHIPERSFQKIIDFIIDITALDIHHSKILDIGVGTGRTALPLVEMGYEYTGVDISKNMLSQFLIKLGGHIPKNLTLLHQDLLDIHFLDKSFSHIFSYHVLYFIEEKSLLIEKIKRLLKDGGTYIHCDEILLNNFYIDDLTKQWYMLASQGNRKLEEMLAESDGTISDKEDVVYKLKSTLEQLHFKTEIIKGPKWIQKMSKSDLISYFENRRDIYTGHLTEAERERIFMEWKTIVDKKWGSTPEKFIRKQLYVLKFVKEGEHTC</sequence>
<accession>A0A6N9Q4U2</accession>